<dbReference type="EMBL" id="OOIP01000001">
    <property type="protein sequence ID" value="SPO34734.1"/>
    <property type="molecule type" value="Genomic_DNA"/>
</dbReference>
<reference evidence="3 4" key="1">
    <citation type="submission" date="2018-03" db="EMBL/GenBank/DDBJ databases">
        <authorList>
            <person name="Guldener U."/>
        </authorList>
    </citation>
    <scope>NUCLEOTIDE SEQUENCE [LARGE SCALE GENOMIC DNA]</scope>
    <source>
        <strain evidence="3 4">DAOM196992</strain>
    </source>
</reference>
<accession>A0A5C3EQT0</accession>
<keyword evidence="4" id="KW-1185">Reference proteome</keyword>
<evidence type="ECO:0000313" key="3">
    <source>
        <dbReference type="EMBL" id="SPO34734.1"/>
    </source>
</evidence>
<name>A0A5C3EQT0_9BASI</name>
<proteinExistence type="predicted"/>
<dbReference type="AlphaFoldDB" id="A0A5C3EQT0"/>
<sequence length="280" mass="30060">MEFCCCAVPLVNAGAYFLVLEFAFVALVTAILALAPPQIVATMNVIPSWSKSLVAALGFITFFWQPLGLFAIAKQKSGLYRLYIRINFLLTCIVLACTAAFLAVSAARHNEALDACTAVYGNTPASSGTGIAVSQATSALDGSGRTICNVLTWAQVGTMGGLIVLMGLTQLYMCFAQRAYGQQQREARGNFEKYRYSPANNGGPDSIPLAARDSAVWEPREDEYGAGAHYGPGYSPYGPPAHGMDHHSPYGDRGSPETPEVKGGYDDDYPSYRPQPASRF</sequence>
<feature type="transmembrane region" description="Helical" evidence="2">
    <location>
        <begin position="53"/>
        <end position="72"/>
    </location>
</feature>
<dbReference type="OrthoDB" id="2552042at2759"/>
<dbReference type="Proteomes" id="UP000323386">
    <property type="component" value="Unassembled WGS sequence"/>
</dbReference>
<evidence type="ECO:0000256" key="1">
    <source>
        <dbReference type="SAM" id="MobiDB-lite"/>
    </source>
</evidence>
<feature type="transmembrane region" description="Helical" evidence="2">
    <location>
        <begin position="153"/>
        <end position="175"/>
    </location>
</feature>
<feature type="compositionally biased region" description="Low complexity" evidence="1">
    <location>
        <begin position="225"/>
        <end position="242"/>
    </location>
</feature>
<keyword evidence="2" id="KW-0812">Transmembrane</keyword>
<feature type="region of interest" description="Disordered" evidence="1">
    <location>
        <begin position="223"/>
        <end position="280"/>
    </location>
</feature>
<keyword evidence="2" id="KW-0472">Membrane</keyword>
<gene>
    <name evidence="3" type="ORF">PSFLO_00205</name>
</gene>
<protein>
    <recommendedName>
        <fullName evidence="5">MARVEL domain-containing protein</fullName>
    </recommendedName>
</protein>
<feature type="transmembrane region" description="Helical" evidence="2">
    <location>
        <begin position="84"/>
        <end position="104"/>
    </location>
</feature>
<evidence type="ECO:0008006" key="5">
    <source>
        <dbReference type="Google" id="ProtNLM"/>
    </source>
</evidence>
<evidence type="ECO:0000313" key="4">
    <source>
        <dbReference type="Proteomes" id="UP000323386"/>
    </source>
</evidence>
<keyword evidence="2" id="KW-1133">Transmembrane helix</keyword>
<organism evidence="3 4">
    <name type="scientific">Pseudozyma flocculosa</name>
    <dbReference type="NCBI Taxonomy" id="84751"/>
    <lineage>
        <taxon>Eukaryota</taxon>
        <taxon>Fungi</taxon>
        <taxon>Dikarya</taxon>
        <taxon>Basidiomycota</taxon>
        <taxon>Ustilaginomycotina</taxon>
        <taxon>Ustilaginomycetes</taxon>
        <taxon>Ustilaginales</taxon>
        <taxon>Ustilaginaceae</taxon>
        <taxon>Pseudozyma</taxon>
    </lineage>
</organism>
<feature type="transmembrane region" description="Helical" evidence="2">
    <location>
        <begin position="7"/>
        <end position="33"/>
    </location>
</feature>
<evidence type="ECO:0000256" key="2">
    <source>
        <dbReference type="SAM" id="Phobius"/>
    </source>
</evidence>